<proteinExistence type="predicted"/>
<gene>
    <name evidence="2" type="ORF">DWV29_21985</name>
</gene>
<dbReference type="OrthoDB" id="2375382at2"/>
<reference evidence="2 3" key="1">
    <citation type="submission" date="2018-08" db="EMBL/GenBank/DDBJ databases">
        <title>A genome reference for cultivated species of the human gut microbiota.</title>
        <authorList>
            <person name="Zou Y."/>
            <person name="Xue W."/>
            <person name="Luo G."/>
        </authorList>
    </citation>
    <scope>NUCLEOTIDE SEQUENCE [LARGE SCALE GENOMIC DNA]</scope>
    <source>
        <strain evidence="2 3">AF04-15</strain>
    </source>
</reference>
<name>A0A413F9M8_9FIRM</name>
<protein>
    <recommendedName>
        <fullName evidence="1">Tc1-like transposase DDE domain-containing protein</fullName>
    </recommendedName>
</protein>
<dbReference type="AlphaFoldDB" id="A0A413F9M8"/>
<organism evidence="2 3">
    <name type="scientific">Enterocloster asparagiformis</name>
    <dbReference type="NCBI Taxonomy" id="333367"/>
    <lineage>
        <taxon>Bacteria</taxon>
        <taxon>Bacillati</taxon>
        <taxon>Bacillota</taxon>
        <taxon>Clostridia</taxon>
        <taxon>Lachnospirales</taxon>
        <taxon>Lachnospiraceae</taxon>
        <taxon>Enterocloster</taxon>
    </lineage>
</organism>
<evidence type="ECO:0000259" key="1">
    <source>
        <dbReference type="Pfam" id="PF13358"/>
    </source>
</evidence>
<dbReference type="Pfam" id="PF13358">
    <property type="entry name" value="DDE_3"/>
    <property type="match status" value="1"/>
</dbReference>
<comment type="caution">
    <text evidence="2">The sequence shown here is derived from an EMBL/GenBank/DDBJ whole genome shotgun (WGS) entry which is preliminary data.</text>
</comment>
<feature type="domain" description="Tc1-like transposase DDE" evidence="1">
    <location>
        <begin position="19"/>
        <end position="120"/>
    </location>
</feature>
<dbReference type="Proteomes" id="UP000283880">
    <property type="component" value="Unassembled WGS sequence"/>
</dbReference>
<dbReference type="InterPro" id="IPR038717">
    <property type="entry name" value="Tc1-like_DDE_dom"/>
</dbReference>
<evidence type="ECO:0000313" key="3">
    <source>
        <dbReference type="Proteomes" id="UP000283880"/>
    </source>
</evidence>
<accession>A0A413F9M8</accession>
<dbReference type="RefSeq" id="WP_007707813.1">
    <property type="nucleotide sequence ID" value="NZ_CABMHH010000294.1"/>
</dbReference>
<evidence type="ECO:0000313" key="2">
    <source>
        <dbReference type="EMBL" id="RGX25147.1"/>
    </source>
</evidence>
<dbReference type="EMBL" id="QSBM01000020">
    <property type="protein sequence ID" value="RGX25147.1"/>
    <property type="molecule type" value="Genomic_DNA"/>
</dbReference>
<sequence>MEEILDTYKLPYKEEVPGVCMDEKPYQLLDQVQKPFQVKHGSIRKEEAEYKRKGTCSIAVFVQPRANYRHISVRKNRTMVDWAKEIEYSFTVIYPDKKKVILVMDNLNTHTYVPFYKAFPPEKAGNWQNG</sequence>